<keyword evidence="2" id="KW-0479">Metal-binding</keyword>
<dbReference type="Gene3D" id="3.90.1590.10">
    <property type="entry name" value="glutathione-dependent formaldehyde- activating enzyme (gfa)"/>
    <property type="match status" value="1"/>
</dbReference>
<dbReference type="InterPro" id="IPR015943">
    <property type="entry name" value="WD40/YVTN_repeat-like_dom_sf"/>
</dbReference>
<comment type="similarity">
    <text evidence="1">Belongs to the Gfa family.</text>
</comment>
<evidence type="ECO:0000256" key="3">
    <source>
        <dbReference type="ARBA" id="ARBA00022833"/>
    </source>
</evidence>
<keyword evidence="5" id="KW-0853">WD repeat</keyword>
<accession>K3VD08</accession>
<dbReference type="RefSeq" id="XP_009259468.1">
    <property type="nucleotide sequence ID" value="XM_009261193.1"/>
</dbReference>
<keyword evidence="9" id="KW-1185">Reference proteome</keyword>
<sequence>MAGKLDEFDEDVHSATLATQRMGQPSACDRNHDLGAPKGHSMEITRVVLSPDKRWLASGSQNSTVKIWSDWEEKWKLEGHSSGINDLMFSPDGYLLASLSVDGTLILWRHATGVKSCTFGGVGLHILSAVFSPSSQLLSTCSTDGNAQPINKGEGLVNTFVCNCVDCRKITASMFASNFVVEDSVLEHVRGKDLLKTYKQIETIGSGQAMTNYFCSNCGTLMYRVGDRFPGTSILRIGTVDDFSLHETKLKPVEEHFTKDRVSWFSGVTGVEKTFPGQG</sequence>
<name>K3VD08_FUSPC</name>
<dbReference type="InterPro" id="IPR001680">
    <property type="entry name" value="WD40_rpt"/>
</dbReference>
<dbReference type="Proteomes" id="UP000007978">
    <property type="component" value="Chromosome 2"/>
</dbReference>
<dbReference type="HOGENOM" id="CLU_997628_0_0_1"/>
<comment type="caution">
    <text evidence="8">The sequence shown here is derived from an EMBL/GenBank/DDBJ whole genome shotgun (WGS) entry which is preliminary data.</text>
</comment>
<dbReference type="GeneID" id="20366693"/>
<organism evidence="8 9">
    <name type="scientific">Fusarium pseudograminearum (strain CS3096)</name>
    <name type="common">Wheat and barley crown-rot fungus</name>
    <dbReference type="NCBI Taxonomy" id="1028729"/>
    <lineage>
        <taxon>Eukaryota</taxon>
        <taxon>Fungi</taxon>
        <taxon>Dikarya</taxon>
        <taxon>Ascomycota</taxon>
        <taxon>Pezizomycotina</taxon>
        <taxon>Sordariomycetes</taxon>
        <taxon>Hypocreomycetidae</taxon>
        <taxon>Hypocreales</taxon>
        <taxon>Nectriaceae</taxon>
        <taxon>Fusarium</taxon>
    </lineage>
</organism>
<evidence type="ECO:0000256" key="4">
    <source>
        <dbReference type="ARBA" id="ARBA00023239"/>
    </source>
</evidence>
<dbReference type="eggNOG" id="KOG0266">
    <property type="taxonomic scope" value="Eukaryota"/>
</dbReference>
<evidence type="ECO:0000313" key="9">
    <source>
        <dbReference type="Proteomes" id="UP000007978"/>
    </source>
</evidence>
<feature type="repeat" description="WD" evidence="5">
    <location>
        <begin position="37"/>
        <end position="69"/>
    </location>
</feature>
<dbReference type="SUPFAM" id="SSF50978">
    <property type="entry name" value="WD40 repeat-like"/>
    <property type="match status" value="1"/>
</dbReference>
<protein>
    <recommendedName>
        <fullName evidence="7">CENP-V/GFA domain-containing protein</fullName>
    </recommendedName>
</protein>
<dbReference type="AlphaFoldDB" id="K3VD08"/>
<feature type="region of interest" description="Disordered" evidence="6">
    <location>
        <begin position="19"/>
        <end position="38"/>
    </location>
</feature>
<evidence type="ECO:0000256" key="2">
    <source>
        <dbReference type="ARBA" id="ARBA00022723"/>
    </source>
</evidence>
<dbReference type="PROSITE" id="PS51891">
    <property type="entry name" value="CENP_V_GFA"/>
    <property type="match status" value="1"/>
</dbReference>
<dbReference type="PROSITE" id="PS50294">
    <property type="entry name" value="WD_REPEATS_REGION"/>
    <property type="match status" value="2"/>
</dbReference>
<evidence type="ECO:0000256" key="5">
    <source>
        <dbReference type="PROSITE-ProRule" id="PRU00221"/>
    </source>
</evidence>
<dbReference type="Gene3D" id="2.130.10.10">
    <property type="entry name" value="YVTN repeat-like/Quinoprotein amine dehydrogenase"/>
    <property type="match status" value="1"/>
</dbReference>
<dbReference type="PROSITE" id="PS50082">
    <property type="entry name" value="WD_REPEATS_2"/>
    <property type="match status" value="2"/>
</dbReference>
<dbReference type="Pfam" id="PF04828">
    <property type="entry name" value="GFA"/>
    <property type="match status" value="1"/>
</dbReference>
<proteinExistence type="inferred from homology"/>
<dbReference type="Pfam" id="PF00400">
    <property type="entry name" value="WD40"/>
    <property type="match status" value="3"/>
</dbReference>
<evidence type="ECO:0000259" key="7">
    <source>
        <dbReference type="PROSITE" id="PS51891"/>
    </source>
</evidence>
<evidence type="ECO:0000256" key="1">
    <source>
        <dbReference type="ARBA" id="ARBA00005495"/>
    </source>
</evidence>
<reference evidence="8 9" key="1">
    <citation type="journal article" date="2012" name="PLoS Pathog.">
        <title>Comparative pathogenomics reveals horizontally acquired novel virulence genes in fungi infecting cereal hosts.</title>
        <authorList>
            <person name="Gardiner D.M."/>
            <person name="McDonald M.C."/>
            <person name="Covarelli L."/>
            <person name="Solomon P.S."/>
            <person name="Rusu A.G."/>
            <person name="Marshall M."/>
            <person name="Kazan K."/>
            <person name="Chakraborty S."/>
            <person name="McDonald B.A."/>
            <person name="Manners J.M."/>
        </authorList>
    </citation>
    <scope>NUCLEOTIDE SEQUENCE [LARGE SCALE GENOMIC DNA]</scope>
    <source>
        <strain evidence="8 9">CS3096</strain>
    </source>
</reference>
<feature type="compositionally biased region" description="Basic and acidic residues" evidence="6">
    <location>
        <begin position="29"/>
        <end position="38"/>
    </location>
</feature>
<dbReference type="GO" id="GO:0016846">
    <property type="term" value="F:carbon-sulfur lyase activity"/>
    <property type="evidence" value="ECO:0007669"/>
    <property type="project" value="InterPro"/>
</dbReference>
<dbReference type="PANTHER" id="PTHR33337:SF8">
    <property type="entry name" value="CENP-V_GFA DOMAIN-CONTAINING PROTEIN"/>
    <property type="match status" value="1"/>
</dbReference>
<dbReference type="GO" id="GO:0046872">
    <property type="term" value="F:metal ion binding"/>
    <property type="evidence" value="ECO:0007669"/>
    <property type="project" value="UniProtKB-KW"/>
</dbReference>
<dbReference type="EMBL" id="AFNW01000283">
    <property type="protein sequence ID" value="EKJ71629.1"/>
    <property type="molecule type" value="Genomic_DNA"/>
</dbReference>
<dbReference type="InterPro" id="IPR011057">
    <property type="entry name" value="Mss4-like_sf"/>
</dbReference>
<evidence type="ECO:0000256" key="6">
    <source>
        <dbReference type="SAM" id="MobiDB-lite"/>
    </source>
</evidence>
<keyword evidence="4" id="KW-0456">Lyase</keyword>
<dbReference type="InterPro" id="IPR006913">
    <property type="entry name" value="CENP-V/GFA"/>
</dbReference>
<dbReference type="SMART" id="SM00320">
    <property type="entry name" value="WD40"/>
    <property type="match status" value="3"/>
</dbReference>
<feature type="repeat" description="WD" evidence="5">
    <location>
        <begin position="77"/>
        <end position="108"/>
    </location>
</feature>
<gene>
    <name evidence="8" type="ORF">FPSE_08075</name>
</gene>
<dbReference type="PANTHER" id="PTHR33337">
    <property type="entry name" value="GFA DOMAIN-CONTAINING PROTEIN"/>
    <property type="match status" value="1"/>
</dbReference>
<evidence type="ECO:0000313" key="8">
    <source>
        <dbReference type="EMBL" id="EKJ71629.1"/>
    </source>
</evidence>
<dbReference type="KEGG" id="fpu:FPSE_08075"/>
<feature type="domain" description="CENP-V/GFA" evidence="7">
    <location>
        <begin position="137"/>
        <end position="254"/>
    </location>
</feature>
<dbReference type="OrthoDB" id="428768at2759"/>
<dbReference type="InterPro" id="IPR036322">
    <property type="entry name" value="WD40_repeat_dom_sf"/>
</dbReference>
<dbReference type="SUPFAM" id="SSF51316">
    <property type="entry name" value="Mss4-like"/>
    <property type="match status" value="1"/>
</dbReference>
<keyword evidence="3" id="KW-0862">Zinc</keyword>